<dbReference type="EMBL" id="AAMD01000067">
    <property type="protein sequence ID" value="EAU65993.1"/>
    <property type="molecule type" value="Genomic_DNA"/>
</dbReference>
<feature type="compositionally biased region" description="Gly residues" evidence="1">
    <location>
        <begin position="228"/>
        <end position="241"/>
    </location>
</feature>
<reference evidence="2 3" key="1">
    <citation type="submission" date="2006-04" db="EMBL/GenBank/DDBJ databases">
        <authorList>
            <person name="Nierman W.C."/>
        </authorList>
    </citation>
    <scope>NUCLEOTIDE SEQUENCE [LARGE SCALE GENOMIC DNA]</scope>
    <source>
        <strain evidence="2 3">DW4/3-1</strain>
    </source>
</reference>
<dbReference type="SUPFAM" id="SSF160104">
    <property type="entry name" value="Acetoacetate decarboxylase-like"/>
    <property type="match status" value="1"/>
</dbReference>
<dbReference type="Pfam" id="PF09844">
    <property type="entry name" value="DUF2071"/>
    <property type="match status" value="1"/>
</dbReference>
<accession>Q08ZR3</accession>
<evidence type="ECO:0000256" key="1">
    <source>
        <dbReference type="SAM" id="MobiDB-lite"/>
    </source>
</evidence>
<organism evidence="2 3">
    <name type="scientific">Stigmatella aurantiaca (strain DW4/3-1)</name>
    <dbReference type="NCBI Taxonomy" id="378806"/>
    <lineage>
        <taxon>Bacteria</taxon>
        <taxon>Pseudomonadati</taxon>
        <taxon>Myxococcota</taxon>
        <taxon>Myxococcia</taxon>
        <taxon>Myxococcales</taxon>
        <taxon>Cystobacterineae</taxon>
        <taxon>Archangiaceae</taxon>
        <taxon>Stigmatella</taxon>
    </lineage>
</organism>
<dbReference type="PANTHER" id="PTHR39186">
    <property type="entry name" value="DUF2071 FAMILY PROTEIN"/>
    <property type="match status" value="1"/>
</dbReference>
<evidence type="ECO:0000313" key="2">
    <source>
        <dbReference type="EMBL" id="EAU65993.1"/>
    </source>
</evidence>
<feature type="region of interest" description="Disordered" evidence="1">
    <location>
        <begin position="211"/>
        <end position="296"/>
    </location>
</feature>
<dbReference type="Proteomes" id="UP000032702">
    <property type="component" value="Unassembled WGS sequence"/>
</dbReference>
<dbReference type="AlphaFoldDB" id="Q08ZR3"/>
<sequence>MGAVPALRDHVRQQPSHVSAPGMDRLAPSLRPDERVVMYQRWRKLLFLHWELPAQELARALPPGLSLDTYEGRAFIGLVPFTMRGVRPALLPPFPPLSNFHETNVRTYVHLNGKDPGVFFFSLDAANGIAVRLARAWYKLPYFYSRMSLMDDAASGWRSYRSERRWPAPVPATFAVRGLPEGAAAVSSPGTLQHFLMERYFLYTAHGGGAPSRPGAPRALPGAERARGGAGGVPAGGGGLAPSGQRPTGARLGRGGCRGVRAQARLRFPGRALRSLIRAGSPPRNRGPGGTSPRCA</sequence>
<dbReference type="PANTHER" id="PTHR39186:SF1">
    <property type="entry name" value="DUF2071 DOMAIN-CONTAINING PROTEIN"/>
    <property type="match status" value="1"/>
</dbReference>
<feature type="compositionally biased region" description="Low complexity" evidence="1">
    <location>
        <begin position="211"/>
        <end position="223"/>
    </location>
</feature>
<proteinExistence type="predicted"/>
<evidence type="ECO:0000313" key="3">
    <source>
        <dbReference type="Proteomes" id="UP000032702"/>
    </source>
</evidence>
<dbReference type="InterPro" id="IPR023375">
    <property type="entry name" value="ADC_dom_sf"/>
</dbReference>
<feature type="region of interest" description="Disordered" evidence="1">
    <location>
        <begin position="1"/>
        <end position="26"/>
    </location>
</feature>
<comment type="caution">
    <text evidence="2">The sequence shown here is derived from an EMBL/GenBank/DDBJ whole genome shotgun (WGS) entry which is preliminary data.</text>
</comment>
<dbReference type="InterPro" id="IPR018644">
    <property type="entry name" value="DUF2071"/>
</dbReference>
<name>Q08ZR3_STIAD</name>
<gene>
    <name evidence="2" type="ORF">STIAU_8481</name>
</gene>
<protein>
    <submittedName>
        <fullName evidence="2">Conserved protein YqjF</fullName>
    </submittedName>
</protein>